<dbReference type="EMBL" id="FMUR01000003">
    <property type="protein sequence ID" value="SCX76164.1"/>
    <property type="molecule type" value="Genomic_DNA"/>
</dbReference>
<proteinExistence type="predicted"/>
<name>A0A1G5AE65_9FIRM</name>
<accession>A0A1G5AE65</accession>
<dbReference type="InterPro" id="IPR004963">
    <property type="entry name" value="PAE/NOTUM"/>
</dbReference>
<protein>
    <submittedName>
        <fullName evidence="1">Pectinacetylesterase</fullName>
    </submittedName>
</protein>
<dbReference type="Pfam" id="PF03283">
    <property type="entry name" value="PAE"/>
    <property type="match status" value="1"/>
</dbReference>
<reference evidence="2" key="1">
    <citation type="submission" date="2016-10" db="EMBL/GenBank/DDBJ databases">
        <authorList>
            <person name="Varghese N."/>
            <person name="Submissions S."/>
        </authorList>
    </citation>
    <scope>NUCLEOTIDE SEQUENCE [LARGE SCALE GENOMIC DNA]</scope>
    <source>
        <strain evidence="2">XBD2006</strain>
    </source>
</reference>
<dbReference type="GO" id="GO:0016787">
    <property type="term" value="F:hydrolase activity"/>
    <property type="evidence" value="ECO:0007669"/>
    <property type="project" value="InterPro"/>
</dbReference>
<gene>
    <name evidence="1" type="ORF">SAMN02910451_00168</name>
</gene>
<organism evidence="1 2">
    <name type="scientific">Butyrivibrio hungatei</name>
    <dbReference type="NCBI Taxonomy" id="185008"/>
    <lineage>
        <taxon>Bacteria</taxon>
        <taxon>Bacillati</taxon>
        <taxon>Bacillota</taxon>
        <taxon>Clostridia</taxon>
        <taxon>Lachnospirales</taxon>
        <taxon>Lachnospiraceae</taxon>
        <taxon>Butyrivibrio</taxon>
    </lineage>
</organism>
<evidence type="ECO:0000313" key="1">
    <source>
        <dbReference type="EMBL" id="SCX76164.1"/>
    </source>
</evidence>
<dbReference type="PANTHER" id="PTHR21562">
    <property type="entry name" value="NOTUM-RELATED"/>
    <property type="match status" value="1"/>
</dbReference>
<keyword evidence="2" id="KW-1185">Reference proteome</keyword>
<dbReference type="PANTHER" id="PTHR21562:SF83">
    <property type="entry name" value="PECTIN ACETYLESTERASE 4"/>
    <property type="match status" value="1"/>
</dbReference>
<evidence type="ECO:0000313" key="2">
    <source>
        <dbReference type="Proteomes" id="UP000183047"/>
    </source>
</evidence>
<sequence length="409" mass="47195">MHFAINYFHGENMRLRDRTAKKNIKHGVVFAAKFGDFVENRLEKAIVQRNHLAEELPENPEKLKWYRVSLENGISGDGSEYYIYVKIGNPDKLCIFFSGGGVAWNEYTAARPVTGAKLAAGLPNYYWNNLRPVTQIMNINFGITDVSSEKNPFRDWSFVVVTYATGDFHVGNNEYPYVSEDGKDEILHFHGYTNFLESMKVAKRLFPSPEEILIAGNSAGAFAIPALSGEIVDDYYPEAKDITLFSDSGQLLYNKWRSTAKNIWKTKEEIWKSINTENITLDWYRALYAKYGDRFRYLYSSSDRDFLLSAYYNDIINKQYKTDQQVQEEYRRQLIEMVHELKELNPSFGIFINNWKLPLITQGGTVHTSVRDMQFASFTQDGVTMAQWLKDAVDGKVYDVGMELLEDKK</sequence>
<dbReference type="Proteomes" id="UP000183047">
    <property type="component" value="Unassembled WGS sequence"/>
</dbReference>
<dbReference type="AlphaFoldDB" id="A0A1G5AE65"/>